<protein>
    <recommendedName>
        <fullName evidence="1">THO complex subunitTHOC2 C-terminal domain-containing protein</fullName>
    </recommendedName>
</protein>
<dbReference type="AlphaFoldDB" id="A0A1R3JK21"/>
<keyword evidence="3" id="KW-1185">Reference proteome</keyword>
<evidence type="ECO:0000259" key="1">
    <source>
        <dbReference type="Pfam" id="PF11262"/>
    </source>
</evidence>
<dbReference type="EMBL" id="AWWV01007710">
    <property type="protein sequence ID" value="OMO95150.1"/>
    <property type="molecule type" value="Genomic_DNA"/>
</dbReference>
<dbReference type="GO" id="GO:0000445">
    <property type="term" value="C:THO complex part of transcription export complex"/>
    <property type="evidence" value="ECO:0007669"/>
    <property type="project" value="TreeGrafter"/>
</dbReference>
<dbReference type="InterPro" id="IPR040007">
    <property type="entry name" value="Tho2"/>
</dbReference>
<evidence type="ECO:0000313" key="2">
    <source>
        <dbReference type="EMBL" id="OMO95150.1"/>
    </source>
</evidence>
<proteinExistence type="predicted"/>
<accession>A0A1R3JK21</accession>
<dbReference type="InterPro" id="IPR021418">
    <property type="entry name" value="THO_THOC2_C"/>
</dbReference>
<dbReference type="OrthoDB" id="29024at2759"/>
<sequence>MPWDPSSVAFLIYRPVMRLFKCQRRSDVFWPLNANEANTTTASSKSESKDDADGVILDLGPPQKPIVWAELLDTVKSVLPSKAWNSRSPDLCCLLCHVCAHSSLSWHTVFNTVNHIDVLICETLQPMICCCTEYEAGRLGRFLYETLKIAYYWKSDESIYERECGNMPGFAVY</sequence>
<evidence type="ECO:0000313" key="3">
    <source>
        <dbReference type="Proteomes" id="UP000188268"/>
    </source>
</evidence>
<dbReference type="PANTHER" id="PTHR21597:SF0">
    <property type="entry name" value="THO COMPLEX SUBUNIT 2"/>
    <property type="match status" value="1"/>
</dbReference>
<organism evidence="2 3">
    <name type="scientific">Corchorus capsularis</name>
    <name type="common">Jute</name>
    <dbReference type="NCBI Taxonomy" id="210143"/>
    <lineage>
        <taxon>Eukaryota</taxon>
        <taxon>Viridiplantae</taxon>
        <taxon>Streptophyta</taxon>
        <taxon>Embryophyta</taxon>
        <taxon>Tracheophyta</taxon>
        <taxon>Spermatophyta</taxon>
        <taxon>Magnoliopsida</taxon>
        <taxon>eudicotyledons</taxon>
        <taxon>Gunneridae</taxon>
        <taxon>Pentapetalae</taxon>
        <taxon>rosids</taxon>
        <taxon>malvids</taxon>
        <taxon>Malvales</taxon>
        <taxon>Malvaceae</taxon>
        <taxon>Grewioideae</taxon>
        <taxon>Apeibeae</taxon>
        <taxon>Corchorus</taxon>
    </lineage>
</organism>
<dbReference type="GO" id="GO:0006397">
    <property type="term" value="P:mRNA processing"/>
    <property type="evidence" value="ECO:0007669"/>
    <property type="project" value="InterPro"/>
</dbReference>
<dbReference type="Pfam" id="PF11262">
    <property type="entry name" value="Tho2"/>
    <property type="match status" value="1"/>
</dbReference>
<dbReference type="Proteomes" id="UP000188268">
    <property type="component" value="Unassembled WGS sequence"/>
</dbReference>
<dbReference type="GO" id="GO:0006406">
    <property type="term" value="P:mRNA export from nucleus"/>
    <property type="evidence" value="ECO:0007669"/>
    <property type="project" value="InterPro"/>
</dbReference>
<dbReference type="STRING" id="210143.A0A1R3JK21"/>
<feature type="domain" description="THO complex subunitTHOC2 C-terminal" evidence="1">
    <location>
        <begin position="109"/>
        <end position="171"/>
    </location>
</feature>
<gene>
    <name evidence="2" type="ORF">CCACVL1_05533</name>
</gene>
<reference evidence="2 3" key="1">
    <citation type="submission" date="2013-09" db="EMBL/GenBank/DDBJ databases">
        <title>Corchorus capsularis genome sequencing.</title>
        <authorList>
            <person name="Alam M."/>
            <person name="Haque M.S."/>
            <person name="Islam M.S."/>
            <person name="Emdad E.M."/>
            <person name="Islam M.M."/>
            <person name="Ahmed B."/>
            <person name="Halim A."/>
            <person name="Hossen Q.M.M."/>
            <person name="Hossain M.Z."/>
            <person name="Ahmed R."/>
            <person name="Khan M.M."/>
            <person name="Islam R."/>
            <person name="Rashid M.M."/>
            <person name="Khan S.A."/>
            <person name="Rahman M.S."/>
            <person name="Alam M."/>
        </authorList>
    </citation>
    <scope>NUCLEOTIDE SEQUENCE [LARGE SCALE GENOMIC DNA]</scope>
    <source>
        <strain evidence="3">cv. CVL-1</strain>
        <tissue evidence="2">Whole seedling</tissue>
    </source>
</reference>
<comment type="caution">
    <text evidence="2">The sequence shown here is derived from an EMBL/GenBank/DDBJ whole genome shotgun (WGS) entry which is preliminary data.</text>
</comment>
<dbReference type="PANTHER" id="PTHR21597">
    <property type="entry name" value="THO2 PROTEIN"/>
    <property type="match status" value="1"/>
</dbReference>
<name>A0A1R3JK21_COCAP</name>
<dbReference type="GO" id="GO:0003729">
    <property type="term" value="F:mRNA binding"/>
    <property type="evidence" value="ECO:0007669"/>
    <property type="project" value="TreeGrafter"/>
</dbReference>
<dbReference type="Gramene" id="OMO95150">
    <property type="protein sequence ID" value="OMO95150"/>
    <property type="gene ID" value="CCACVL1_05533"/>
</dbReference>